<reference evidence="2 3" key="1">
    <citation type="submission" date="2011-08" db="EMBL/GenBank/DDBJ databases">
        <title>The Genome Sequence of Clostridium hathewayi WAL-18680.</title>
        <authorList>
            <consortium name="The Broad Institute Genome Sequencing Platform"/>
            <person name="Earl A."/>
            <person name="Ward D."/>
            <person name="Feldgarden M."/>
            <person name="Gevers D."/>
            <person name="Finegold S.M."/>
            <person name="Summanen P.H."/>
            <person name="Molitoris D.R."/>
            <person name="Song M."/>
            <person name="Daigneault M."/>
            <person name="Allen-Vercoe E."/>
            <person name="Young S.K."/>
            <person name="Zeng Q."/>
            <person name="Gargeya S."/>
            <person name="Fitzgerald M."/>
            <person name="Haas B."/>
            <person name="Abouelleil A."/>
            <person name="Alvarado L."/>
            <person name="Arachchi H.M."/>
            <person name="Berlin A."/>
            <person name="Brown A."/>
            <person name="Chapman S.B."/>
            <person name="Chen Z."/>
            <person name="Dunbar C."/>
            <person name="Freedman E."/>
            <person name="Gearin G."/>
            <person name="Gellesch M."/>
            <person name="Goldberg J."/>
            <person name="Griggs A."/>
            <person name="Gujja S."/>
            <person name="Heiman D."/>
            <person name="Howarth C."/>
            <person name="Larson L."/>
            <person name="Lui A."/>
            <person name="MacDonald P.J.P."/>
            <person name="Montmayeur A."/>
            <person name="Murphy C."/>
            <person name="Neiman D."/>
            <person name="Pearson M."/>
            <person name="Priest M."/>
            <person name="Roberts A."/>
            <person name="Saif S."/>
            <person name="Shea T."/>
            <person name="Shenoy N."/>
            <person name="Sisk P."/>
            <person name="Stolte C."/>
            <person name="Sykes S."/>
            <person name="Wortman J."/>
            <person name="Nusbaum C."/>
            <person name="Birren B."/>
        </authorList>
    </citation>
    <scope>NUCLEOTIDE SEQUENCE [LARGE SCALE GENOMIC DNA]</scope>
    <source>
        <strain evidence="2 3">WAL-18680</strain>
    </source>
</reference>
<accession>G5IBK6</accession>
<evidence type="ECO:0000256" key="1">
    <source>
        <dbReference type="SAM" id="Phobius"/>
    </source>
</evidence>
<dbReference type="AlphaFoldDB" id="G5IBK6"/>
<dbReference type="EMBL" id="ADLN01000006">
    <property type="protein sequence ID" value="EHI61169.1"/>
    <property type="molecule type" value="Genomic_DNA"/>
</dbReference>
<name>G5IBK6_9FIRM</name>
<protein>
    <recommendedName>
        <fullName evidence="4">MORN repeat-containing protein</fullName>
    </recommendedName>
</protein>
<feature type="transmembrane region" description="Helical" evidence="1">
    <location>
        <begin position="70"/>
        <end position="92"/>
    </location>
</feature>
<keyword evidence="3" id="KW-1185">Reference proteome</keyword>
<dbReference type="Proteomes" id="UP000005384">
    <property type="component" value="Unassembled WGS sequence"/>
</dbReference>
<dbReference type="SUPFAM" id="SSF82185">
    <property type="entry name" value="Histone H3 K4-specific methyltransferase SET7/9 N-terminal domain"/>
    <property type="match status" value="1"/>
</dbReference>
<dbReference type="Gene3D" id="2.20.110.10">
    <property type="entry name" value="Histone H3 K4-specific methyltransferase SET7/9 N-terminal domain"/>
    <property type="match status" value="1"/>
</dbReference>
<sequence>MDSLFKTAFTVVRTKISSLLAKVRQWTEPEFIRSVILAKLQEFFQSLFDVKPRDKDDYYVFFSWMIGRKLAFSLVLLLGLGSLFLITMFHPFQGMGSGTVRTYRYDSLPLKFHKGEVRILAKDGHTAYVGNVEKGNAAGTGKLYGKSGELIYEGAFENSLYNGEGKLYYGSGALKYSGEFKDNVYQGMGNGYWSNGSKEYSGGYEQGKKSGEGQLYDSGGNLILTGLFSADLPVYAQFLGKSTEEAGQIYSGKLSVYDSGDEFCVNMPQINAIYTARDGGDSLEDAYTVNRVYVLSDNITLAGETYDEISALEEVMGEAGYQGYSNMELAEAVGITTLRKRGNPDFADPQLEGSRAFQEVMEVNGYRANYDLYLYAFTYEDLVYSFYSDKKNGRFAMYSIEHAAG</sequence>
<gene>
    <name evidence="2" type="ORF">HMPREF9473_00784</name>
</gene>
<dbReference type="HOGENOM" id="CLU_679290_0_0_9"/>
<proteinExistence type="predicted"/>
<dbReference type="PANTHER" id="PTHR23084:SF263">
    <property type="entry name" value="MORN REPEAT-CONTAINING PROTEIN 1"/>
    <property type="match status" value="1"/>
</dbReference>
<dbReference type="PANTHER" id="PTHR23084">
    <property type="entry name" value="PHOSPHATIDYLINOSITOL-4-PHOSPHATE 5-KINASE RELATED"/>
    <property type="match status" value="1"/>
</dbReference>
<keyword evidence="1" id="KW-0472">Membrane</keyword>
<dbReference type="RefSeq" id="WP_006778770.1">
    <property type="nucleotide sequence ID" value="NZ_CP040506.1"/>
</dbReference>
<evidence type="ECO:0000313" key="3">
    <source>
        <dbReference type="Proteomes" id="UP000005384"/>
    </source>
</evidence>
<evidence type="ECO:0008006" key="4">
    <source>
        <dbReference type="Google" id="ProtNLM"/>
    </source>
</evidence>
<keyword evidence="1" id="KW-0812">Transmembrane</keyword>
<organism evidence="2 3">
    <name type="scientific">Hungatella hathewayi WAL-18680</name>
    <dbReference type="NCBI Taxonomy" id="742737"/>
    <lineage>
        <taxon>Bacteria</taxon>
        <taxon>Bacillati</taxon>
        <taxon>Bacillota</taxon>
        <taxon>Clostridia</taxon>
        <taxon>Lachnospirales</taxon>
        <taxon>Lachnospiraceae</taxon>
        <taxon>Hungatella</taxon>
    </lineage>
</organism>
<evidence type="ECO:0000313" key="2">
    <source>
        <dbReference type="EMBL" id="EHI61169.1"/>
    </source>
</evidence>
<keyword evidence="1" id="KW-1133">Transmembrane helix</keyword>
<comment type="caution">
    <text evidence="2">The sequence shown here is derived from an EMBL/GenBank/DDBJ whole genome shotgun (WGS) entry which is preliminary data.</text>
</comment>
<dbReference type="PATRIC" id="fig|742737.3.peg.779"/>